<keyword evidence="3" id="KW-0255">Endonuclease</keyword>
<evidence type="ECO:0000313" key="4">
    <source>
        <dbReference type="Proteomes" id="UP000237718"/>
    </source>
</evidence>
<protein>
    <submittedName>
        <fullName evidence="3">Endonuclease/exonuclease/phosphatase (EEP) superfamily protein YafD</fullName>
    </submittedName>
</protein>
<dbReference type="InterPro" id="IPR036691">
    <property type="entry name" value="Endo/exonu/phosph_ase_sf"/>
</dbReference>
<keyword evidence="1" id="KW-0812">Transmembrane</keyword>
<keyword evidence="3" id="KW-0378">Hydrolase</keyword>
<organism evidence="3 4">
    <name type="scientific">Tritonibacter scottomollicae</name>
    <name type="common">Epibacterium scottomollicae</name>
    <dbReference type="NCBI Taxonomy" id="483013"/>
    <lineage>
        <taxon>Bacteria</taxon>
        <taxon>Pseudomonadati</taxon>
        <taxon>Pseudomonadota</taxon>
        <taxon>Alphaproteobacteria</taxon>
        <taxon>Rhodobacterales</taxon>
        <taxon>Paracoccaceae</taxon>
        <taxon>Tritonibacter</taxon>
    </lineage>
</organism>
<reference evidence="3 4" key="1">
    <citation type="submission" date="2018-03" db="EMBL/GenBank/DDBJ databases">
        <title>Genomic Encyclopedia of Archaeal and Bacterial Type Strains, Phase II (KMG-II): from individual species to whole genera.</title>
        <authorList>
            <person name="Goeker M."/>
        </authorList>
    </citation>
    <scope>NUCLEOTIDE SEQUENCE [LARGE SCALE GENOMIC DNA]</scope>
    <source>
        <strain evidence="3 4">DSM 25328</strain>
    </source>
</reference>
<dbReference type="InterPro" id="IPR005135">
    <property type="entry name" value="Endo/exonuclease/phosphatase"/>
</dbReference>
<feature type="transmembrane region" description="Helical" evidence="1">
    <location>
        <begin position="20"/>
        <end position="41"/>
    </location>
</feature>
<gene>
    <name evidence="3" type="ORF">CLV89_11817</name>
</gene>
<keyword evidence="1" id="KW-0472">Membrane</keyword>
<name>A0A2T1A8S6_TRISK</name>
<comment type="caution">
    <text evidence="3">The sequence shown here is derived from an EMBL/GenBank/DDBJ whole genome shotgun (WGS) entry which is preliminary data.</text>
</comment>
<dbReference type="Gene3D" id="3.60.10.10">
    <property type="entry name" value="Endonuclease/exonuclease/phosphatase"/>
    <property type="match status" value="1"/>
</dbReference>
<dbReference type="Pfam" id="PF03372">
    <property type="entry name" value="Exo_endo_phos"/>
    <property type="match status" value="1"/>
</dbReference>
<dbReference type="AlphaFoldDB" id="A0A2T1A8S6"/>
<keyword evidence="3" id="KW-0269">Exonuclease</keyword>
<feature type="domain" description="Endonuclease/exonuclease/phosphatase" evidence="2">
    <location>
        <begin position="111"/>
        <end position="298"/>
    </location>
</feature>
<dbReference type="GO" id="GO:0004527">
    <property type="term" value="F:exonuclease activity"/>
    <property type="evidence" value="ECO:0007669"/>
    <property type="project" value="UniProtKB-KW"/>
</dbReference>
<keyword evidence="1" id="KW-1133">Transmembrane helix</keyword>
<keyword evidence="3" id="KW-0540">Nuclease</keyword>
<feature type="transmembrane region" description="Helical" evidence="1">
    <location>
        <begin position="73"/>
        <end position="91"/>
    </location>
</feature>
<dbReference type="Proteomes" id="UP000237718">
    <property type="component" value="Unassembled WGS sequence"/>
</dbReference>
<dbReference type="OrthoDB" id="3808618at2"/>
<feature type="transmembrane region" description="Helical" evidence="1">
    <location>
        <begin position="47"/>
        <end position="66"/>
    </location>
</feature>
<dbReference type="EMBL" id="PVUF01000018">
    <property type="protein sequence ID" value="PRZ45012.1"/>
    <property type="molecule type" value="Genomic_DNA"/>
</dbReference>
<accession>A0A2T1A8S6</accession>
<evidence type="ECO:0000313" key="3">
    <source>
        <dbReference type="EMBL" id="PRZ45012.1"/>
    </source>
</evidence>
<evidence type="ECO:0000256" key="1">
    <source>
        <dbReference type="SAM" id="Phobius"/>
    </source>
</evidence>
<dbReference type="SUPFAM" id="SSF56219">
    <property type="entry name" value="DNase I-like"/>
    <property type="match status" value="1"/>
</dbReference>
<evidence type="ECO:0000259" key="2">
    <source>
        <dbReference type="Pfam" id="PF03372"/>
    </source>
</evidence>
<sequence>MAALAGAVGTVSRVLNLCRAVVWALLILSILALAGSFLGMVHPLGDSLSVFRVPFAGLAMICAFILRHDARAALMGAAATVVMMVNWLGHLPDEANGTPPPLTLYQKNMLWRNAGNDSLTQAIRDARADIVTLEEISRFNLPILKTLRPDYPVQQYCPFRKVGGVAVLARGVTATDRLACAEDLGLAAMEVEGPTGRFWVAALHLPWPWPHEQADHVERVVKRLESLEGPVILAGDFNAVGWSEAVAQIGAAGGMARVGPYAATFDLPLVNYPIGIDHVLAPGGEGVIEVLPKLASDHHGVLARLPWPRPAD</sequence>
<proteinExistence type="predicted"/>
<dbReference type="GO" id="GO:0004519">
    <property type="term" value="F:endonuclease activity"/>
    <property type="evidence" value="ECO:0007669"/>
    <property type="project" value="UniProtKB-KW"/>
</dbReference>